<reference evidence="1" key="1">
    <citation type="submission" date="2021-11" db="EMBL/GenBank/DDBJ databases">
        <authorList>
            <person name="Schell T."/>
        </authorList>
    </citation>
    <scope>NUCLEOTIDE SEQUENCE</scope>
    <source>
        <strain evidence="1">M5</strain>
    </source>
</reference>
<accession>A0A8J2WNW6</accession>
<keyword evidence="2" id="KW-1185">Reference proteome</keyword>
<dbReference type="Proteomes" id="UP000789390">
    <property type="component" value="Unassembled WGS sequence"/>
</dbReference>
<organism evidence="1 2">
    <name type="scientific">Daphnia galeata</name>
    <dbReference type="NCBI Taxonomy" id="27404"/>
    <lineage>
        <taxon>Eukaryota</taxon>
        <taxon>Metazoa</taxon>
        <taxon>Ecdysozoa</taxon>
        <taxon>Arthropoda</taxon>
        <taxon>Crustacea</taxon>
        <taxon>Branchiopoda</taxon>
        <taxon>Diplostraca</taxon>
        <taxon>Cladocera</taxon>
        <taxon>Anomopoda</taxon>
        <taxon>Daphniidae</taxon>
        <taxon>Daphnia</taxon>
    </lineage>
</organism>
<proteinExistence type="predicted"/>
<gene>
    <name evidence="1" type="ORF">DGAL_LOCUS15440</name>
</gene>
<dbReference type="EMBL" id="CAKKLH010000317">
    <property type="protein sequence ID" value="CAH0111786.1"/>
    <property type="molecule type" value="Genomic_DNA"/>
</dbReference>
<protein>
    <submittedName>
        <fullName evidence="1">Uncharacterized protein</fullName>
    </submittedName>
</protein>
<dbReference type="AlphaFoldDB" id="A0A8J2WNW6"/>
<name>A0A8J2WNW6_9CRUS</name>
<evidence type="ECO:0000313" key="1">
    <source>
        <dbReference type="EMBL" id="CAH0111786.1"/>
    </source>
</evidence>
<comment type="caution">
    <text evidence="1">The sequence shown here is derived from an EMBL/GenBank/DDBJ whole genome shotgun (WGS) entry which is preliminary data.</text>
</comment>
<evidence type="ECO:0000313" key="2">
    <source>
        <dbReference type="Proteomes" id="UP000789390"/>
    </source>
</evidence>
<sequence length="239" mass="26964">MMTKTVHLLRHFAAYKNQKQDLSQHLTNLLKLLKLYEPIPNYCLLRSTGTELVHIDDNDWHTASREILISRKLTSPFQINYGKYVHFGLKNALSGNYAGLVHCESDLLQFVYNYTLPILMQALDVNSTTEKAKAILRGERAVQSADNTLTKPIPHFDVDISIDEAKLNEETTAATITPILGRIHSIQPNDKSADENIILLNTSVFINGLFVGKGSLLILKLFLKLLFVNCVDCLLQMKI</sequence>